<feature type="compositionally biased region" description="Acidic residues" evidence="1">
    <location>
        <begin position="128"/>
        <end position="155"/>
    </location>
</feature>
<comment type="caution">
    <text evidence="2">The sequence shown here is derived from an EMBL/GenBank/DDBJ whole genome shotgun (WGS) entry which is preliminary data.</text>
</comment>
<feature type="compositionally biased region" description="Basic and acidic residues" evidence="1">
    <location>
        <begin position="91"/>
        <end position="127"/>
    </location>
</feature>
<keyword evidence="3" id="KW-1185">Reference proteome</keyword>
<dbReference type="Proteomes" id="UP000600918">
    <property type="component" value="Unassembled WGS sequence"/>
</dbReference>
<evidence type="ECO:0000313" key="2">
    <source>
        <dbReference type="EMBL" id="KAF7427435.1"/>
    </source>
</evidence>
<sequence length="171" mass="19353">MAGLATVTTSNLGDWNKALNFRNFNFRLLELGIGSSSSNSSNSNVVVVVGVVVVVVVIVPREAVTGLAAGAVQIEFPPSSQLAKQPRRHYPFGERERCEGRSKQQVHRSETVREEKEEEKKEENKVNEEEEVKEEEVKEEEVKEEEVEEEEETNDEIVLPITLYNYNDEDC</sequence>
<reference evidence="2" key="1">
    <citation type="journal article" date="2020" name="G3 (Bethesda)">
        <title>High-Quality Assemblies for Three Invasive Social Wasps from the &lt;i&gt;Vespula&lt;/i&gt; Genus.</title>
        <authorList>
            <person name="Harrop T.W.R."/>
            <person name="Guhlin J."/>
            <person name="McLaughlin G.M."/>
            <person name="Permina E."/>
            <person name="Stockwell P."/>
            <person name="Gilligan J."/>
            <person name="Le Lec M.F."/>
            <person name="Gruber M.A.M."/>
            <person name="Quinn O."/>
            <person name="Lovegrove M."/>
            <person name="Duncan E.J."/>
            <person name="Remnant E.J."/>
            <person name="Van Eeckhoven J."/>
            <person name="Graham B."/>
            <person name="Knapp R.A."/>
            <person name="Langford K.W."/>
            <person name="Kronenberg Z."/>
            <person name="Press M.O."/>
            <person name="Eacker S.M."/>
            <person name="Wilson-Rankin E.E."/>
            <person name="Purcell J."/>
            <person name="Lester P.J."/>
            <person name="Dearden P.K."/>
        </authorList>
    </citation>
    <scope>NUCLEOTIDE SEQUENCE</scope>
    <source>
        <strain evidence="2">Volc-1</strain>
    </source>
</reference>
<accession>A0A834P462</accession>
<feature type="region of interest" description="Disordered" evidence="1">
    <location>
        <begin position="83"/>
        <end position="158"/>
    </location>
</feature>
<dbReference type="AlphaFoldDB" id="A0A834P462"/>
<name>A0A834P462_VESPE</name>
<protein>
    <submittedName>
        <fullName evidence="2">Uncharacterized protein</fullName>
    </submittedName>
</protein>
<dbReference type="EMBL" id="JACSDY010000005">
    <property type="protein sequence ID" value="KAF7427435.1"/>
    <property type="molecule type" value="Genomic_DNA"/>
</dbReference>
<evidence type="ECO:0000256" key="1">
    <source>
        <dbReference type="SAM" id="MobiDB-lite"/>
    </source>
</evidence>
<proteinExistence type="predicted"/>
<organism evidence="2 3">
    <name type="scientific">Vespula pensylvanica</name>
    <name type="common">Western yellow jacket</name>
    <name type="synonym">Wasp</name>
    <dbReference type="NCBI Taxonomy" id="30213"/>
    <lineage>
        <taxon>Eukaryota</taxon>
        <taxon>Metazoa</taxon>
        <taxon>Ecdysozoa</taxon>
        <taxon>Arthropoda</taxon>
        <taxon>Hexapoda</taxon>
        <taxon>Insecta</taxon>
        <taxon>Pterygota</taxon>
        <taxon>Neoptera</taxon>
        <taxon>Endopterygota</taxon>
        <taxon>Hymenoptera</taxon>
        <taxon>Apocrita</taxon>
        <taxon>Aculeata</taxon>
        <taxon>Vespoidea</taxon>
        <taxon>Vespidae</taxon>
        <taxon>Vespinae</taxon>
        <taxon>Vespula</taxon>
    </lineage>
</organism>
<gene>
    <name evidence="2" type="ORF">H0235_007129</name>
</gene>
<evidence type="ECO:0000313" key="3">
    <source>
        <dbReference type="Proteomes" id="UP000600918"/>
    </source>
</evidence>